<dbReference type="AlphaFoldDB" id="A0ABD3MLF0"/>
<dbReference type="PANTHER" id="PTHR34123:SF3">
    <property type="entry name" value="SNOAL-LIKE DOMAIN-CONTAINING PROTEIN"/>
    <property type="match status" value="1"/>
</dbReference>
<feature type="signal peptide" evidence="1">
    <location>
        <begin position="1"/>
        <end position="17"/>
    </location>
</feature>
<dbReference type="Proteomes" id="UP001530315">
    <property type="component" value="Unassembled WGS sequence"/>
</dbReference>
<evidence type="ECO:0008006" key="4">
    <source>
        <dbReference type="Google" id="ProtNLM"/>
    </source>
</evidence>
<dbReference type="PANTHER" id="PTHR34123">
    <property type="entry name" value="OS04G0578200 PROTEIN"/>
    <property type="match status" value="1"/>
</dbReference>
<dbReference type="EMBL" id="JALLAZ020001762">
    <property type="protein sequence ID" value="KAL3764896.1"/>
    <property type="molecule type" value="Genomic_DNA"/>
</dbReference>
<proteinExistence type="predicted"/>
<evidence type="ECO:0000313" key="3">
    <source>
        <dbReference type="Proteomes" id="UP001530315"/>
    </source>
</evidence>
<keyword evidence="1" id="KW-0732">Signal</keyword>
<protein>
    <recommendedName>
        <fullName evidence="4">Plastid lipid-associated protein/fibrillin conserved domain-containing protein</fullName>
    </recommendedName>
</protein>
<sequence>MKLIVLTILFSAYTCAAFSAETPDSCPTKQRYHSLLPRRAEGAGEVQNVLGASGTVQSNRRSWLAKGLVSASSALLLDLGSDPPSAVAAVYALPTRMKQFTVLAPLGTPKSTGSKLTGLSLSEIASRDISTEIFRDDCIFVDPTNAVSSLSRYENALKILFDPDRSYVQLLGKLDIDETKNQITARIRSGGVLKLPWSPRISSYESGLVQSQYQEWSISASQALRETFTPLSLRAPFSDLQRGQNEPKDVGELFALVNGHRPNDYTQGQRLQITSLIDKIVNAHYDWKKEDLDGRWALAYIQPGPGGGGIDRRIPFPDLPLNNNYQIFSKNSVVNVGEIFGPILEVRVGGSLQEEDKRSHSTPKRYRANIDKGGLCIGKGRNNCIPLPINGEGIFDGVYLGERLRIGQNINGGGARVVQVKVARELIKDFT</sequence>
<name>A0ABD3MLF0_9STRA</name>
<gene>
    <name evidence="2" type="ORF">ACHAW5_003545</name>
</gene>
<accession>A0ABD3MLF0</accession>
<keyword evidence="3" id="KW-1185">Reference proteome</keyword>
<reference evidence="2 3" key="1">
    <citation type="submission" date="2024-10" db="EMBL/GenBank/DDBJ databases">
        <title>Updated reference genomes for cyclostephanoid diatoms.</title>
        <authorList>
            <person name="Roberts W.R."/>
            <person name="Alverson A.J."/>
        </authorList>
    </citation>
    <scope>NUCLEOTIDE SEQUENCE [LARGE SCALE GENOMIC DNA]</scope>
    <source>
        <strain evidence="2 3">AJA276-08</strain>
    </source>
</reference>
<comment type="caution">
    <text evidence="2">The sequence shown here is derived from an EMBL/GenBank/DDBJ whole genome shotgun (WGS) entry which is preliminary data.</text>
</comment>
<feature type="chain" id="PRO_5044845427" description="Plastid lipid-associated protein/fibrillin conserved domain-containing protein" evidence="1">
    <location>
        <begin position="18"/>
        <end position="431"/>
    </location>
</feature>
<evidence type="ECO:0000256" key="1">
    <source>
        <dbReference type="SAM" id="SignalP"/>
    </source>
</evidence>
<evidence type="ECO:0000313" key="2">
    <source>
        <dbReference type="EMBL" id="KAL3764896.1"/>
    </source>
</evidence>
<organism evidence="2 3">
    <name type="scientific">Stephanodiscus triporus</name>
    <dbReference type="NCBI Taxonomy" id="2934178"/>
    <lineage>
        <taxon>Eukaryota</taxon>
        <taxon>Sar</taxon>
        <taxon>Stramenopiles</taxon>
        <taxon>Ochrophyta</taxon>
        <taxon>Bacillariophyta</taxon>
        <taxon>Coscinodiscophyceae</taxon>
        <taxon>Thalassiosirophycidae</taxon>
        <taxon>Stephanodiscales</taxon>
        <taxon>Stephanodiscaceae</taxon>
        <taxon>Stephanodiscus</taxon>
    </lineage>
</organism>